<dbReference type="PANTHER" id="PTHR11461">
    <property type="entry name" value="SERINE PROTEASE INHIBITOR, SERPIN"/>
    <property type="match status" value="1"/>
</dbReference>
<feature type="domain" description="Serpin" evidence="4">
    <location>
        <begin position="113"/>
        <end position="485"/>
    </location>
</feature>
<dbReference type="GO" id="GO:0004867">
    <property type="term" value="F:serine-type endopeptidase inhibitor activity"/>
    <property type="evidence" value="ECO:0007669"/>
    <property type="project" value="UniProtKB-KW"/>
</dbReference>
<keyword evidence="5" id="KW-1185">Reference proteome</keyword>
<dbReference type="GO" id="GO:0005615">
    <property type="term" value="C:extracellular space"/>
    <property type="evidence" value="ECO:0007669"/>
    <property type="project" value="InterPro"/>
</dbReference>
<dbReference type="InterPro" id="IPR042185">
    <property type="entry name" value="Serpin_sf_2"/>
</dbReference>
<evidence type="ECO:0000256" key="3">
    <source>
        <dbReference type="ARBA" id="ARBA00022900"/>
    </source>
</evidence>
<dbReference type="SMART" id="SM00093">
    <property type="entry name" value="SERPIN"/>
    <property type="match status" value="1"/>
</dbReference>
<dbReference type="RefSeq" id="XP_023589714.1">
    <property type="nucleotide sequence ID" value="XM_023733946.1"/>
</dbReference>
<evidence type="ECO:0000259" key="4">
    <source>
        <dbReference type="SMART" id="SM00093"/>
    </source>
</evidence>
<evidence type="ECO:0000256" key="2">
    <source>
        <dbReference type="ARBA" id="ARBA00022690"/>
    </source>
</evidence>
<dbReference type="OrthoDB" id="671595at2759"/>
<dbReference type="InterPro" id="IPR023795">
    <property type="entry name" value="Serpin_CS"/>
</dbReference>
<dbReference type="InterPro" id="IPR036186">
    <property type="entry name" value="Serpin_sf"/>
</dbReference>
<dbReference type="InterPro" id="IPR023796">
    <property type="entry name" value="Serpin_dom"/>
</dbReference>
<dbReference type="CDD" id="cd19956">
    <property type="entry name" value="serpinB"/>
    <property type="match status" value="1"/>
</dbReference>
<sequence length="485" mass="54076">MASLAAANADFCFNLFREIDNSQESGNVFFSSFSLFTTLALVRLGARGDSASRIDKLGLQSQLKRVLSDINASHKDYQLSISNGVFAEKVFDIHKTPGRAMDSLSAANARFCFDVFKEMSYDHTVENLFISPLGLLSTLAVVLFGARGDSASQMEEVLHLDELKRTANSSNAECGQDTGVQSHIQALLSEISKSSDSQVHMANGMFVDAAHPFLPKYLDCIEQLYKVKPENVDFKNNIEEARMQINSWVENKTKSEIKSLSSSDDIMSSDQLVLVNVISFRGNWKHAFQKDQTRTMAFRLDELHSKPVQMMQLQGRFKLGSIKEPRVQVLEVPDVDGYLSMVIILPRENLGLGQVTREITYEKLKTWVSSPNIQDTAVDLRLPRLRLDKCQEDLTSTLAALGMTDILDPSVANFSGISAGRGLVVSKIIQKAVLEVTEGDSMLALNNSTGQVENPEIFQVDRPFLFFILWKKTQTILFYGTVFNP</sequence>
<dbReference type="FunFam" id="2.30.39.10:FF:000001">
    <property type="entry name" value="Serpin family B member 2"/>
    <property type="match status" value="1"/>
</dbReference>
<dbReference type="InterPro" id="IPR042178">
    <property type="entry name" value="Serpin_sf_1"/>
</dbReference>
<dbReference type="Pfam" id="PF00079">
    <property type="entry name" value="Serpin"/>
    <property type="match status" value="2"/>
</dbReference>
<dbReference type="PANTHER" id="PTHR11461:SF323">
    <property type="entry name" value="SERPIN DOMAIN-CONTAINING PROTEIN"/>
    <property type="match status" value="1"/>
</dbReference>
<keyword evidence="2" id="KW-0646">Protease inhibitor</keyword>
<evidence type="ECO:0000313" key="6">
    <source>
        <dbReference type="RefSeq" id="XP_023589714.1"/>
    </source>
</evidence>
<dbReference type="Gene3D" id="3.30.497.10">
    <property type="entry name" value="Antithrombin, subunit I, domain 2"/>
    <property type="match status" value="2"/>
</dbReference>
<gene>
    <name evidence="6" type="primary">LOC101356226</name>
</gene>
<evidence type="ECO:0000256" key="1">
    <source>
        <dbReference type="ARBA" id="ARBA00006426"/>
    </source>
</evidence>
<dbReference type="AlphaFoldDB" id="A0A2Y9RCP4"/>
<dbReference type="PROSITE" id="PS00284">
    <property type="entry name" value="SERPIN"/>
    <property type="match status" value="1"/>
</dbReference>
<accession>A0A2Y9RCP4</accession>
<dbReference type="SUPFAM" id="SSF56574">
    <property type="entry name" value="Serpins"/>
    <property type="match status" value="2"/>
</dbReference>
<proteinExistence type="inferred from homology"/>
<comment type="similarity">
    <text evidence="1">Belongs to the serpin family. Ov-serpin subfamily.</text>
</comment>
<dbReference type="InParanoid" id="A0A2Y9RCP4"/>
<dbReference type="KEGG" id="tmu:101356226"/>
<organism evidence="5 6">
    <name type="scientific">Trichechus manatus latirostris</name>
    <name type="common">Florida manatee</name>
    <dbReference type="NCBI Taxonomy" id="127582"/>
    <lineage>
        <taxon>Eukaryota</taxon>
        <taxon>Metazoa</taxon>
        <taxon>Chordata</taxon>
        <taxon>Craniata</taxon>
        <taxon>Vertebrata</taxon>
        <taxon>Euteleostomi</taxon>
        <taxon>Mammalia</taxon>
        <taxon>Eutheria</taxon>
        <taxon>Afrotheria</taxon>
        <taxon>Sirenia</taxon>
        <taxon>Trichechidae</taxon>
        <taxon>Trichechus</taxon>
    </lineage>
</organism>
<name>A0A2Y9RCP4_TRIMA</name>
<dbReference type="STRING" id="127582.A0A2Y9RCP4"/>
<reference evidence="6" key="1">
    <citation type="submission" date="2025-08" db="UniProtKB">
        <authorList>
            <consortium name="RefSeq"/>
        </authorList>
    </citation>
    <scope>IDENTIFICATION</scope>
</reference>
<dbReference type="Proteomes" id="UP000248480">
    <property type="component" value="Unplaced"/>
</dbReference>
<keyword evidence="3" id="KW-0722">Serine protease inhibitor</keyword>
<evidence type="ECO:0000313" key="5">
    <source>
        <dbReference type="Proteomes" id="UP000248480"/>
    </source>
</evidence>
<dbReference type="GeneID" id="101356226"/>
<dbReference type="InterPro" id="IPR000215">
    <property type="entry name" value="Serpin_fam"/>
</dbReference>
<protein>
    <submittedName>
        <fullName evidence="6">Ovalbumin</fullName>
    </submittedName>
</protein>
<dbReference type="Gene3D" id="2.30.39.10">
    <property type="entry name" value="Alpha-1-antitrypsin, domain 1"/>
    <property type="match status" value="1"/>
</dbReference>